<dbReference type="InParanoid" id="G4Z1P9"/>
<accession>G4Z1P9</accession>
<dbReference type="InterPro" id="IPR029058">
    <property type="entry name" value="AB_hydrolase_fold"/>
</dbReference>
<reference evidence="4 5" key="1">
    <citation type="journal article" date="2006" name="Science">
        <title>Phytophthora genome sequences uncover evolutionary origins and mechanisms of pathogenesis.</title>
        <authorList>
            <person name="Tyler B.M."/>
            <person name="Tripathy S."/>
            <person name="Zhang X."/>
            <person name="Dehal P."/>
            <person name="Jiang R.H."/>
            <person name="Aerts A."/>
            <person name="Arredondo F.D."/>
            <person name="Baxter L."/>
            <person name="Bensasson D."/>
            <person name="Beynon J.L."/>
            <person name="Chapman J."/>
            <person name="Damasceno C.M."/>
            <person name="Dorrance A.E."/>
            <person name="Dou D."/>
            <person name="Dickerman A.W."/>
            <person name="Dubchak I.L."/>
            <person name="Garbelotto M."/>
            <person name="Gijzen M."/>
            <person name="Gordon S.G."/>
            <person name="Govers F."/>
            <person name="Grunwald N.J."/>
            <person name="Huang W."/>
            <person name="Ivors K.L."/>
            <person name="Jones R.W."/>
            <person name="Kamoun S."/>
            <person name="Krampis K."/>
            <person name="Lamour K.H."/>
            <person name="Lee M.K."/>
            <person name="McDonald W.H."/>
            <person name="Medina M."/>
            <person name="Meijer H.J."/>
            <person name="Nordberg E.K."/>
            <person name="Maclean D.J."/>
            <person name="Ospina-Giraldo M.D."/>
            <person name="Morris P.F."/>
            <person name="Phuntumart V."/>
            <person name="Putnam N.H."/>
            <person name="Rash S."/>
            <person name="Rose J.K."/>
            <person name="Sakihama Y."/>
            <person name="Salamov A.A."/>
            <person name="Savidor A."/>
            <person name="Scheuring C.F."/>
            <person name="Smith B.M."/>
            <person name="Sobral B.W."/>
            <person name="Terry A."/>
            <person name="Torto-Alalibo T.A."/>
            <person name="Win J."/>
            <person name="Xu Z."/>
            <person name="Zhang H."/>
            <person name="Grigoriev I.V."/>
            <person name="Rokhsar D.S."/>
            <person name="Boore J.L."/>
        </authorList>
    </citation>
    <scope>NUCLEOTIDE SEQUENCE [LARGE SCALE GENOMIC DNA]</scope>
    <source>
        <strain evidence="4 5">P6497</strain>
    </source>
</reference>
<dbReference type="OMA" id="DTTIRWC"/>
<sequence length="420" mass="46155">LLLTMPVTRVAALALLLLWAPWSFDLCGSQALPIQVPSAATASLALSLVIPKNPLLHLSAWVILVQYVASNTPVDSHAALWFAGLACFVSAWSSTSRLRLWLPADETILHTVEHKIYESFLGSGFTLSTVAGLGTVHVPYAGGEGDRQERPRTVVLVHGYGAGNAFWAAYVVEWKGIGRSLRPKFKPRNTAEADAFFVESLEEWRKELVLDKFVLVGHSMGALYGTYYASKYPTSLQHVILVSPAGVHASSLAHSELPLVRRIAFALHLTPMSAARGMGPLGPRLVHWMVKKRLSWTPPSNAIRTGELDFELFAKYCYHNWALKASGDIAVHTHLHPGAAARGTPLSEIIVPEKWSLPVTFIYGGGPDWMPKEHGEAVVERLQNSECYSSFRVVPLSGHQVFLDNPSAFNRVLIASVRDW</sequence>
<dbReference type="GO" id="GO:0052689">
    <property type="term" value="F:carboxylic ester hydrolase activity"/>
    <property type="evidence" value="ECO:0007669"/>
    <property type="project" value="TreeGrafter"/>
</dbReference>
<protein>
    <recommendedName>
        <fullName evidence="3">AB hydrolase-1 domain-containing protein</fullName>
    </recommendedName>
</protein>
<dbReference type="GeneID" id="20652469"/>
<dbReference type="SUPFAM" id="SSF53474">
    <property type="entry name" value="alpha/beta-Hydrolases"/>
    <property type="match status" value="1"/>
</dbReference>
<dbReference type="GO" id="GO:0055088">
    <property type="term" value="P:lipid homeostasis"/>
    <property type="evidence" value="ECO:0007669"/>
    <property type="project" value="TreeGrafter"/>
</dbReference>
<keyword evidence="5" id="KW-1185">Reference proteome</keyword>
<evidence type="ECO:0000256" key="1">
    <source>
        <dbReference type="ARBA" id="ARBA00038097"/>
    </source>
</evidence>
<dbReference type="GO" id="GO:0042171">
    <property type="term" value="F:lysophosphatidic acid acyltransferase activity"/>
    <property type="evidence" value="ECO:0007669"/>
    <property type="project" value="TreeGrafter"/>
</dbReference>
<dbReference type="PANTHER" id="PTHR42886:SF29">
    <property type="entry name" value="PUMMELIG, ISOFORM A"/>
    <property type="match status" value="1"/>
</dbReference>
<gene>
    <name evidence="4" type="ORF">PHYSODRAFT_435087</name>
</gene>
<evidence type="ECO:0000313" key="5">
    <source>
        <dbReference type="Proteomes" id="UP000002640"/>
    </source>
</evidence>
<dbReference type="InterPro" id="IPR000073">
    <property type="entry name" value="AB_hydrolase_1"/>
</dbReference>
<name>G4Z1P9_PHYSP</name>
<dbReference type="EMBL" id="JH159152">
    <property type="protein sequence ID" value="EGZ26417.1"/>
    <property type="molecule type" value="Genomic_DNA"/>
</dbReference>
<dbReference type="PANTHER" id="PTHR42886">
    <property type="entry name" value="RE40534P-RELATED"/>
    <property type="match status" value="1"/>
</dbReference>
<dbReference type="GO" id="GO:0006654">
    <property type="term" value="P:phosphatidic acid biosynthetic process"/>
    <property type="evidence" value="ECO:0007669"/>
    <property type="project" value="TreeGrafter"/>
</dbReference>
<feature type="non-terminal residue" evidence="4">
    <location>
        <position position="1"/>
    </location>
</feature>
<dbReference type="AlphaFoldDB" id="G4Z1P9"/>
<comment type="similarity">
    <text evidence="1">Belongs to the peptidase S33 family. ABHD4/ABHD5 subfamily.</text>
</comment>
<feature type="non-terminal residue" evidence="4">
    <location>
        <position position="420"/>
    </location>
</feature>
<proteinExistence type="inferred from homology"/>
<dbReference type="Proteomes" id="UP000002640">
    <property type="component" value="Unassembled WGS sequence"/>
</dbReference>
<dbReference type="Gene3D" id="3.40.50.1820">
    <property type="entry name" value="alpha/beta hydrolase"/>
    <property type="match status" value="1"/>
</dbReference>
<keyword evidence="2" id="KW-0732">Signal</keyword>
<evidence type="ECO:0000313" key="4">
    <source>
        <dbReference type="EMBL" id="EGZ26417.1"/>
    </source>
</evidence>
<feature type="chain" id="PRO_5003471637" description="AB hydrolase-1 domain-containing protein" evidence="2">
    <location>
        <begin position="32"/>
        <end position="420"/>
    </location>
</feature>
<feature type="signal peptide" evidence="2">
    <location>
        <begin position="1"/>
        <end position="31"/>
    </location>
</feature>
<evidence type="ECO:0000256" key="2">
    <source>
        <dbReference type="SAM" id="SignalP"/>
    </source>
</evidence>
<feature type="domain" description="AB hydrolase-1" evidence="3">
    <location>
        <begin position="170"/>
        <end position="406"/>
    </location>
</feature>
<organism evidence="4 5">
    <name type="scientific">Phytophthora sojae (strain P6497)</name>
    <name type="common">Soybean stem and root rot agent</name>
    <name type="synonym">Phytophthora megasperma f. sp. glycines</name>
    <dbReference type="NCBI Taxonomy" id="1094619"/>
    <lineage>
        <taxon>Eukaryota</taxon>
        <taxon>Sar</taxon>
        <taxon>Stramenopiles</taxon>
        <taxon>Oomycota</taxon>
        <taxon>Peronosporomycetes</taxon>
        <taxon>Peronosporales</taxon>
        <taxon>Peronosporaceae</taxon>
        <taxon>Phytophthora</taxon>
    </lineage>
</organism>
<dbReference type="Pfam" id="PF00561">
    <property type="entry name" value="Abhydrolase_1"/>
    <property type="match status" value="1"/>
</dbReference>
<evidence type="ECO:0000259" key="3">
    <source>
        <dbReference type="Pfam" id="PF00561"/>
    </source>
</evidence>
<dbReference type="KEGG" id="psoj:PHYSODRAFT_435087"/>
<dbReference type="STRING" id="1094619.G4Z1P9"/>
<dbReference type="RefSeq" id="XP_009521705.1">
    <property type="nucleotide sequence ID" value="XM_009523410.1"/>
</dbReference>